<dbReference type="EMBL" id="VSSQ01135454">
    <property type="protein sequence ID" value="MPN60328.1"/>
    <property type="molecule type" value="Genomic_DNA"/>
</dbReference>
<accession>A0A645J9J4</accession>
<organism evidence="1">
    <name type="scientific">bioreactor metagenome</name>
    <dbReference type="NCBI Taxonomy" id="1076179"/>
    <lineage>
        <taxon>unclassified sequences</taxon>
        <taxon>metagenomes</taxon>
        <taxon>ecological metagenomes</taxon>
    </lineage>
</organism>
<evidence type="ECO:0000313" key="1">
    <source>
        <dbReference type="EMBL" id="MPN60328.1"/>
    </source>
</evidence>
<comment type="caution">
    <text evidence="1">The sequence shown here is derived from an EMBL/GenBank/DDBJ whole genome shotgun (WGS) entry which is preliminary data.</text>
</comment>
<sequence length="85" mass="9555">MKLASGDAAMQFYITAGYDGGSFHGSSNIYIPAGLYFKPRQHHALDDQIVGNLYIAGRTVDVFLDIERFVHMYFIAGKIDLTIYF</sequence>
<reference evidence="1" key="1">
    <citation type="submission" date="2019-08" db="EMBL/GenBank/DDBJ databases">
        <authorList>
            <person name="Kucharzyk K."/>
            <person name="Murdoch R.W."/>
            <person name="Higgins S."/>
            <person name="Loffler F."/>
        </authorList>
    </citation>
    <scope>NUCLEOTIDE SEQUENCE</scope>
</reference>
<name>A0A645J9J4_9ZZZZ</name>
<protein>
    <submittedName>
        <fullName evidence="1">Uncharacterized protein</fullName>
    </submittedName>
</protein>
<dbReference type="AlphaFoldDB" id="A0A645J9J4"/>
<proteinExistence type="predicted"/>
<gene>
    <name evidence="1" type="ORF">SDC9_208056</name>
</gene>